<evidence type="ECO:0000256" key="1">
    <source>
        <dbReference type="ARBA" id="ARBA00010641"/>
    </source>
</evidence>
<dbReference type="SUPFAM" id="SSF88659">
    <property type="entry name" value="Sigma3 and sigma4 domains of RNA polymerase sigma factors"/>
    <property type="match status" value="1"/>
</dbReference>
<keyword evidence="7" id="KW-1185">Reference proteome</keyword>
<dbReference type="NCBIfam" id="TIGR02989">
    <property type="entry name" value="Sig-70_gvs1"/>
    <property type="match status" value="1"/>
</dbReference>
<dbReference type="SUPFAM" id="SSF88946">
    <property type="entry name" value="Sigma2 domain of RNA polymerase sigma factors"/>
    <property type="match status" value="1"/>
</dbReference>
<dbReference type="NCBIfam" id="TIGR02937">
    <property type="entry name" value="sigma70-ECF"/>
    <property type="match status" value="1"/>
</dbReference>
<sequence length="178" mass="20358">MESESTKPEESQPYVAQLIAHQEDLRAFIHSLLPNSPSADYVLQNTNLVLWKKQKSFKQGTNFHAWAFKIARIQVQHQYDRAKRETRLVFSESLINHIANAATVNIPHERTLNILESCMNKLNDKQRHIVDARYTPGESLELHGKQTNTSPGSLRISLFRIRAILRRCVETTLAGTPS</sequence>
<dbReference type="Gene3D" id="1.10.1740.10">
    <property type="match status" value="1"/>
</dbReference>
<dbReference type="InterPro" id="IPR013325">
    <property type="entry name" value="RNA_pol_sigma_r2"/>
</dbReference>
<dbReference type="PANTHER" id="PTHR43133">
    <property type="entry name" value="RNA POLYMERASE ECF-TYPE SIGMA FACTO"/>
    <property type="match status" value="1"/>
</dbReference>
<dbReference type="InterPro" id="IPR039425">
    <property type="entry name" value="RNA_pol_sigma-70-like"/>
</dbReference>
<organism evidence="6 7">
    <name type="scientific">Rubritalea profundi</name>
    <dbReference type="NCBI Taxonomy" id="1658618"/>
    <lineage>
        <taxon>Bacteria</taxon>
        <taxon>Pseudomonadati</taxon>
        <taxon>Verrucomicrobiota</taxon>
        <taxon>Verrucomicrobiia</taxon>
        <taxon>Verrucomicrobiales</taxon>
        <taxon>Rubritaleaceae</taxon>
        <taxon>Rubritalea</taxon>
    </lineage>
</organism>
<feature type="domain" description="RNA polymerase sigma-70 region 2" evidence="5">
    <location>
        <begin position="20"/>
        <end position="84"/>
    </location>
</feature>
<dbReference type="InterPro" id="IPR007627">
    <property type="entry name" value="RNA_pol_sigma70_r2"/>
</dbReference>
<keyword evidence="3" id="KW-0731">Sigma factor</keyword>
<gene>
    <name evidence="6" type="ORF">BSZ32_13620</name>
</gene>
<dbReference type="InterPro" id="IPR013324">
    <property type="entry name" value="RNA_pol_sigma_r3/r4-like"/>
</dbReference>
<dbReference type="GO" id="GO:0016987">
    <property type="term" value="F:sigma factor activity"/>
    <property type="evidence" value="ECO:0007669"/>
    <property type="project" value="UniProtKB-KW"/>
</dbReference>
<dbReference type="EMBL" id="MQWA01000001">
    <property type="protein sequence ID" value="PQJ29424.1"/>
    <property type="molecule type" value="Genomic_DNA"/>
</dbReference>
<dbReference type="OrthoDB" id="9782703at2"/>
<evidence type="ECO:0000313" key="7">
    <source>
        <dbReference type="Proteomes" id="UP000239907"/>
    </source>
</evidence>
<dbReference type="InterPro" id="IPR036388">
    <property type="entry name" value="WH-like_DNA-bd_sf"/>
</dbReference>
<evidence type="ECO:0000256" key="2">
    <source>
        <dbReference type="ARBA" id="ARBA00023015"/>
    </source>
</evidence>
<name>A0A2S7U4V6_9BACT</name>
<dbReference type="PANTHER" id="PTHR43133:SF51">
    <property type="entry name" value="RNA POLYMERASE SIGMA FACTOR"/>
    <property type="match status" value="1"/>
</dbReference>
<keyword evidence="2" id="KW-0805">Transcription regulation</keyword>
<dbReference type="Proteomes" id="UP000239907">
    <property type="component" value="Unassembled WGS sequence"/>
</dbReference>
<evidence type="ECO:0000259" key="5">
    <source>
        <dbReference type="Pfam" id="PF04542"/>
    </source>
</evidence>
<evidence type="ECO:0000256" key="3">
    <source>
        <dbReference type="ARBA" id="ARBA00023082"/>
    </source>
</evidence>
<dbReference type="GO" id="GO:0006352">
    <property type="term" value="P:DNA-templated transcription initiation"/>
    <property type="evidence" value="ECO:0007669"/>
    <property type="project" value="InterPro"/>
</dbReference>
<dbReference type="InterPro" id="IPR014284">
    <property type="entry name" value="RNA_pol_sigma-70_dom"/>
</dbReference>
<dbReference type="RefSeq" id="WP_105043923.1">
    <property type="nucleotide sequence ID" value="NZ_MQWA01000001.1"/>
</dbReference>
<keyword evidence="4" id="KW-0804">Transcription</keyword>
<accession>A0A2S7U4V6</accession>
<evidence type="ECO:0000256" key="4">
    <source>
        <dbReference type="ARBA" id="ARBA00023163"/>
    </source>
</evidence>
<dbReference type="Gene3D" id="1.10.10.10">
    <property type="entry name" value="Winged helix-like DNA-binding domain superfamily/Winged helix DNA-binding domain"/>
    <property type="match status" value="1"/>
</dbReference>
<comment type="similarity">
    <text evidence="1">Belongs to the sigma-70 factor family. ECF subfamily.</text>
</comment>
<dbReference type="AlphaFoldDB" id="A0A2S7U4V6"/>
<evidence type="ECO:0000313" key="6">
    <source>
        <dbReference type="EMBL" id="PQJ29424.1"/>
    </source>
</evidence>
<reference evidence="6 7" key="1">
    <citation type="submission" date="2016-12" db="EMBL/GenBank/DDBJ databases">
        <title>Study of bacterial adaptation to deep sea.</title>
        <authorList>
            <person name="Song J."/>
            <person name="Yoshizawa S."/>
            <person name="Kogure K."/>
        </authorList>
    </citation>
    <scope>NUCLEOTIDE SEQUENCE [LARGE SCALE GENOMIC DNA]</scope>
    <source>
        <strain evidence="6 7">SAORIC-165</strain>
    </source>
</reference>
<dbReference type="InterPro" id="IPR014331">
    <property type="entry name" value="RNA_pol_sigma70_ECF_RHOBA"/>
</dbReference>
<protein>
    <recommendedName>
        <fullName evidence="5">RNA polymerase sigma-70 region 2 domain-containing protein</fullName>
    </recommendedName>
</protein>
<comment type="caution">
    <text evidence="6">The sequence shown here is derived from an EMBL/GenBank/DDBJ whole genome shotgun (WGS) entry which is preliminary data.</text>
</comment>
<proteinExistence type="inferred from homology"/>
<dbReference type="Pfam" id="PF04542">
    <property type="entry name" value="Sigma70_r2"/>
    <property type="match status" value="1"/>
</dbReference>